<accession>A0A5N8WLW5</accession>
<dbReference type="PANTHER" id="PTHR42831">
    <property type="entry name" value="FE-S PROTEIN MATURATION AUXILIARY FACTOR YITW"/>
    <property type="match status" value="1"/>
</dbReference>
<feature type="domain" description="MIP18 family-like" evidence="1">
    <location>
        <begin position="12"/>
        <end position="87"/>
    </location>
</feature>
<dbReference type="RefSeq" id="WP_152858487.1">
    <property type="nucleotide sequence ID" value="NZ_VMNX01000003.1"/>
</dbReference>
<dbReference type="InterPro" id="IPR002744">
    <property type="entry name" value="MIP18-like"/>
</dbReference>
<gene>
    <name evidence="2" type="ORF">FPZ41_02360</name>
</gene>
<keyword evidence="3" id="KW-1185">Reference proteome</keyword>
<dbReference type="InterPro" id="IPR052339">
    <property type="entry name" value="Fe-S_Maturation_MIP18"/>
</dbReference>
<dbReference type="SUPFAM" id="SSF117916">
    <property type="entry name" value="Fe-S cluster assembly (FSCA) domain-like"/>
    <property type="match status" value="1"/>
</dbReference>
<organism evidence="2 3">
    <name type="scientific">Streptomyces acidicola</name>
    <dbReference type="NCBI Taxonomy" id="2596892"/>
    <lineage>
        <taxon>Bacteria</taxon>
        <taxon>Bacillati</taxon>
        <taxon>Actinomycetota</taxon>
        <taxon>Actinomycetes</taxon>
        <taxon>Kitasatosporales</taxon>
        <taxon>Streptomycetaceae</taxon>
        <taxon>Streptomyces</taxon>
    </lineage>
</organism>
<name>A0A5N8WLW5_9ACTN</name>
<proteinExistence type="predicted"/>
<sequence length="104" mass="11998">MDGRRTPVRMVEAIREELRKVPEPCGLLMRTPMDICRMGLVEDVRYEAGRARITLVLTDMSCVHFGGMRRYITDVLLELPEVEAVDVVLSRTALWTPDRMAQRH</sequence>
<evidence type="ECO:0000313" key="2">
    <source>
        <dbReference type="EMBL" id="MPY47498.1"/>
    </source>
</evidence>
<dbReference type="InterPro" id="IPR034904">
    <property type="entry name" value="FSCA_dom_sf"/>
</dbReference>
<evidence type="ECO:0000313" key="3">
    <source>
        <dbReference type="Proteomes" id="UP000373149"/>
    </source>
</evidence>
<dbReference type="AlphaFoldDB" id="A0A5N8WLW5"/>
<reference evidence="2 3" key="1">
    <citation type="submission" date="2019-09" db="EMBL/GenBank/DDBJ databases">
        <authorList>
            <person name="Duangmal K."/>
            <person name="Teo W.F.A."/>
            <person name="Lipun K."/>
        </authorList>
    </citation>
    <scope>NUCLEOTIDE SEQUENCE [LARGE SCALE GENOMIC DNA]</scope>
    <source>
        <strain evidence="2 3">K1PN6</strain>
    </source>
</reference>
<protein>
    <submittedName>
        <fullName evidence="2">DUF59 domain-containing protein</fullName>
    </submittedName>
</protein>
<dbReference type="Proteomes" id="UP000373149">
    <property type="component" value="Unassembled WGS sequence"/>
</dbReference>
<dbReference type="PANTHER" id="PTHR42831:SF1">
    <property type="entry name" value="FE-S PROTEIN MATURATION AUXILIARY FACTOR YITW"/>
    <property type="match status" value="1"/>
</dbReference>
<comment type="caution">
    <text evidence="2">The sequence shown here is derived from an EMBL/GenBank/DDBJ whole genome shotgun (WGS) entry which is preliminary data.</text>
</comment>
<dbReference type="EMBL" id="VMNX01000003">
    <property type="protein sequence ID" value="MPY47498.1"/>
    <property type="molecule type" value="Genomic_DNA"/>
</dbReference>
<dbReference type="Pfam" id="PF01883">
    <property type="entry name" value="FeS_assembly_P"/>
    <property type="match status" value="1"/>
</dbReference>
<evidence type="ECO:0000259" key="1">
    <source>
        <dbReference type="Pfam" id="PF01883"/>
    </source>
</evidence>
<dbReference type="Gene3D" id="3.30.300.130">
    <property type="entry name" value="Fe-S cluster assembly (FSCA)"/>
    <property type="match status" value="1"/>
</dbReference>